<feature type="compositionally biased region" description="Low complexity" evidence="11">
    <location>
        <begin position="150"/>
        <end position="161"/>
    </location>
</feature>
<feature type="transmembrane region" description="Helical" evidence="10">
    <location>
        <begin position="497"/>
        <end position="518"/>
    </location>
</feature>
<accession>Q2H264</accession>
<evidence type="ECO:0000256" key="9">
    <source>
        <dbReference type="ARBA" id="ARBA00024807"/>
    </source>
</evidence>
<evidence type="ECO:0000256" key="5">
    <source>
        <dbReference type="ARBA" id="ARBA00022989"/>
    </source>
</evidence>
<proteinExistence type="inferred from homology"/>
<dbReference type="InParanoid" id="Q2H264"/>
<dbReference type="GeneID" id="4391665"/>
<evidence type="ECO:0000313" key="12">
    <source>
        <dbReference type="EMBL" id="EAQ87513.1"/>
    </source>
</evidence>
<dbReference type="eggNOG" id="ENOG502QQ1E">
    <property type="taxonomic scope" value="Eukaryota"/>
</dbReference>
<evidence type="ECO:0000256" key="7">
    <source>
        <dbReference type="ARBA" id="ARBA00023128"/>
    </source>
</evidence>
<comment type="function">
    <text evidence="9">Required for the maintenance of the structure of the mitochondrial inner membrane. Involved in mitochondrial morphology. Causes growth arrest when highly overexpressed.</text>
</comment>
<gene>
    <name evidence="12" type="ORF">CHGG_04132</name>
</gene>
<comment type="subunit">
    <text evidence="10">Homooligomer.</text>
</comment>
<dbReference type="InterPro" id="IPR008839">
    <property type="entry name" value="MDM33_fungi"/>
</dbReference>
<dbReference type="HOGENOM" id="CLU_025632_1_0_1"/>
<keyword evidence="3 10" id="KW-0999">Mitochondrion inner membrane</keyword>
<dbReference type="OrthoDB" id="5595506at2759"/>
<protein>
    <recommendedName>
        <fullName evidence="10">Sensitive to high expression protein 9, mitochondrial</fullName>
    </recommendedName>
</protein>
<feature type="compositionally biased region" description="Low complexity" evidence="11">
    <location>
        <begin position="321"/>
        <end position="337"/>
    </location>
</feature>
<dbReference type="OMA" id="ERYMALI"/>
<keyword evidence="4 10" id="KW-0809">Transit peptide</keyword>
<evidence type="ECO:0000256" key="3">
    <source>
        <dbReference type="ARBA" id="ARBA00022792"/>
    </source>
</evidence>
<evidence type="ECO:0000256" key="10">
    <source>
        <dbReference type="RuleBase" id="RU364128"/>
    </source>
</evidence>
<comment type="subcellular location">
    <subcellularLocation>
        <location evidence="10">Mitochondrion inner membrane</location>
        <topology evidence="10">Multi-pass membrane protein</topology>
    </subcellularLocation>
</comment>
<dbReference type="VEuPathDB" id="FungiDB:CHGG_04132"/>
<evidence type="ECO:0000256" key="11">
    <source>
        <dbReference type="SAM" id="MobiDB-lite"/>
    </source>
</evidence>
<feature type="region of interest" description="Disordered" evidence="11">
    <location>
        <begin position="416"/>
        <end position="453"/>
    </location>
</feature>
<evidence type="ECO:0000313" key="13">
    <source>
        <dbReference type="Proteomes" id="UP000001056"/>
    </source>
</evidence>
<feature type="compositionally biased region" description="Pro residues" evidence="11">
    <location>
        <begin position="162"/>
        <end position="197"/>
    </location>
</feature>
<evidence type="ECO:0000256" key="1">
    <source>
        <dbReference type="ARBA" id="ARBA00007472"/>
    </source>
</evidence>
<feature type="region of interest" description="Disordered" evidence="11">
    <location>
        <begin position="311"/>
        <end position="337"/>
    </location>
</feature>
<sequence length="521" mass="55159">MWVPGGRNDPNHISELREKCWQGCSKPAGRVASPMSAHTAFRLAARPLQRGAFINQLVAISARKQLSNRPSICLGCSIPAHPGTGPGPVRLFSTAPPPPRQPPPPPPEPTPEDNSTEPKPELATPGDSPSETSPTPPIQSEQSPKPKPEQSPASTTTTTSEPPSPKEPCPEQPPQEQPPKPDSPTSPPPPQPEPPSQDPSLPSFTETHRHPLSARFSTMMDNLQSRAVTATQTINDLTGYTSIEAIKARNTQLEAEHAAAQQRLHTARDSYKSLTSNAPPPSVSAHHDVRLDHEIETEVGAAAEELTVAEKDESRLTTELTRGSSSATTRSRSGATGIRRQSTWGTWGLDGGQYLAVFGAAVRRELAEVRAALERGGLREQEEVEVHAGMAAVGAGVADAVDTAAAAPPWADEAAAAAGGDHDFDASSANEVGSGAAAAATAPTATAPVEAEEWNAPSRPWKELLMDFWEDPELIWEAVLDLSSDRRIDLRMRDASLIALQSAAAGAAVAAVVVFSILRNA</sequence>
<keyword evidence="7 10" id="KW-0496">Mitochondrion</keyword>
<dbReference type="GO" id="GO:0007007">
    <property type="term" value="P:inner mitochondrial membrane organization"/>
    <property type="evidence" value="ECO:0007669"/>
    <property type="project" value="TreeGrafter"/>
</dbReference>
<keyword evidence="2 10" id="KW-0812">Transmembrane</keyword>
<feature type="compositionally biased region" description="Pro residues" evidence="11">
    <location>
        <begin position="95"/>
        <end position="109"/>
    </location>
</feature>
<keyword evidence="5 10" id="KW-1133">Transmembrane helix</keyword>
<feature type="region of interest" description="Disordered" evidence="11">
    <location>
        <begin position="84"/>
        <end position="207"/>
    </location>
</feature>
<dbReference type="EMBL" id="CH408032">
    <property type="protein sequence ID" value="EAQ87513.1"/>
    <property type="molecule type" value="Genomic_DNA"/>
</dbReference>
<feature type="compositionally biased region" description="Polar residues" evidence="11">
    <location>
        <begin position="127"/>
        <end position="143"/>
    </location>
</feature>
<dbReference type="PANTHER" id="PTHR31961:SF3">
    <property type="entry name" value="SENSITIVE TO HIGH EXPRESSION PROTEIN 9, MITOCHONDRIAL"/>
    <property type="match status" value="1"/>
</dbReference>
<evidence type="ECO:0000256" key="4">
    <source>
        <dbReference type="ARBA" id="ARBA00022946"/>
    </source>
</evidence>
<organism evidence="12 13">
    <name type="scientific">Chaetomium globosum (strain ATCC 6205 / CBS 148.51 / DSM 1962 / NBRC 6347 / NRRL 1970)</name>
    <name type="common">Soil fungus</name>
    <dbReference type="NCBI Taxonomy" id="306901"/>
    <lineage>
        <taxon>Eukaryota</taxon>
        <taxon>Fungi</taxon>
        <taxon>Dikarya</taxon>
        <taxon>Ascomycota</taxon>
        <taxon>Pezizomycotina</taxon>
        <taxon>Sordariomycetes</taxon>
        <taxon>Sordariomycetidae</taxon>
        <taxon>Sordariales</taxon>
        <taxon>Chaetomiaceae</taxon>
        <taxon>Chaetomium</taxon>
    </lineage>
</organism>
<keyword evidence="8 10" id="KW-0472">Membrane</keyword>
<comment type="similarity">
    <text evidence="1 10">Belongs to the SHE9 family.</text>
</comment>
<dbReference type="AlphaFoldDB" id="Q2H264"/>
<dbReference type="PANTHER" id="PTHR31961">
    <property type="entry name" value="SENSITIVE TO HIGH EXPRESSION PROTEIN 9, MITOCHONDRIAL"/>
    <property type="match status" value="1"/>
</dbReference>
<dbReference type="GO" id="GO:0005743">
    <property type="term" value="C:mitochondrial inner membrane"/>
    <property type="evidence" value="ECO:0007669"/>
    <property type="project" value="UniProtKB-SubCell"/>
</dbReference>
<keyword evidence="6" id="KW-0175">Coiled coil</keyword>
<feature type="region of interest" description="Disordered" evidence="11">
    <location>
        <begin position="263"/>
        <end position="286"/>
    </location>
</feature>
<dbReference type="RefSeq" id="XP_001223346.1">
    <property type="nucleotide sequence ID" value="XM_001223345.1"/>
</dbReference>
<evidence type="ECO:0000256" key="2">
    <source>
        <dbReference type="ARBA" id="ARBA00022692"/>
    </source>
</evidence>
<dbReference type="Pfam" id="PF05546">
    <property type="entry name" value="She9_MDM33"/>
    <property type="match status" value="1"/>
</dbReference>
<feature type="compositionally biased region" description="Low complexity" evidence="11">
    <location>
        <begin position="426"/>
        <end position="449"/>
    </location>
</feature>
<evidence type="ECO:0000256" key="6">
    <source>
        <dbReference type="ARBA" id="ARBA00023054"/>
    </source>
</evidence>
<reference evidence="13" key="1">
    <citation type="journal article" date="2015" name="Genome Announc.">
        <title>Draft genome sequence of the cellulolytic fungus Chaetomium globosum.</title>
        <authorList>
            <person name="Cuomo C.A."/>
            <person name="Untereiner W.A."/>
            <person name="Ma L.-J."/>
            <person name="Grabherr M."/>
            <person name="Birren B.W."/>
        </authorList>
    </citation>
    <scope>NUCLEOTIDE SEQUENCE [LARGE SCALE GENOMIC DNA]</scope>
    <source>
        <strain evidence="13">ATCC 6205 / CBS 148.51 / DSM 1962 / NBRC 6347 / NRRL 1970</strain>
    </source>
</reference>
<dbReference type="Proteomes" id="UP000001056">
    <property type="component" value="Unassembled WGS sequence"/>
</dbReference>
<comment type="caution">
    <text evidence="10">Lacks conserved residue(s) required for the propagation of feature annotation.</text>
</comment>
<name>Q2H264_CHAGB</name>
<keyword evidence="13" id="KW-1185">Reference proteome</keyword>
<evidence type="ECO:0000256" key="8">
    <source>
        <dbReference type="ARBA" id="ARBA00023136"/>
    </source>
</evidence>